<reference evidence="2 3" key="1">
    <citation type="journal article" date="2019" name="Nat. Ecol. Evol.">
        <title>Megaphylogeny resolves global patterns of mushroom evolution.</title>
        <authorList>
            <person name="Varga T."/>
            <person name="Krizsan K."/>
            <person name="Foldi C."/>
            <person name="Dima B."/>
            <person name="Sanchez-Garcia M."/>
            <person name="Sanchez-Ramirez S."/>
            <person name="Szollosi G.J."/>
            <person name="Szarkandi J.G."/>
            <person name="Papp V."/>
            <person name="Albert L."/>
            <person name="Andreopoulos W."/>
            <person name="Angelini C."/>
            <person name="Antonin V."/>
            <person name="Barry K.W."/>
            <person name="Bougher N.L."/>
            <person name="Buchanan P."/>
            <person name="Buyck B."/>
            <person name="Bense V."/>
            <person name="Catcheside P."/>
            <person name="Chovatia M."/>
            <person name="Cooper J."/>
            <person name="Damon W."/>
            <person name="Desjardin D."/>
            <person name="Finy P."/>
            <person name="Geml J."/>
            <person name="Haridas S."/>
            <person name="Hughes K."/>
            <person name="Justo A."/>
            <person name="Karasinski D."/>
            <person name="Kautmanova I."/>
            <person name="Kiss B."/>
            <person name="Kocsube S."/>
            <person name="Kotiranta H."/>
            <person name="LaButti K.M."/>
            <person name="Lechner B.E."/>
            <person name="Liimatainen K."/>
            <person name="Lipzen A."/>
            <person name="Lukacs Z."/>
            <person name="Mihaltcheva S."/>
            <person name="Morgado L.N."/>
            <person name="Niskanen T."/>
            <person name="Noordeloos M.E."/>
            <person name="Ohm R.A."/>
            <person name="Ortiz-Santana B."/>
            <person name="Ovrebo C."/>
            <person name="Racz N."/>
            <person name="Riley R."/>
            <person name="Savchenko A."/>
            <person name="Shiryaev A."/>
            <person name="Soop K."/>
            <person name="Spirin V."/>
            <person name="Szebenyi C."/>
            <person name="Tomsovsky M."/>
            <person name="Tulloss R.E."/>
            <person name="Uehling J."/>
            <person name="Grigoriev I.V."/>
            <person name="Vagvolgyi C."/>
            <person name="Papp T."/>
            <person name="Martin F.M."/>
            <person name="Miettinen O."/>
            <person name="Hibbett D.S."/>
            <person name="Nagy L.G."/>
        </authorList>
    </citation>
    <scope>NUCLEOTIDE SEQUENCE [LARGE SCALE GENOMIC DNA]</scope>
    <source>
        <strain evidence="2 3">FP101781</strain>
    </source>
</reference>
<organism evidence="2 3">
    <name type="scientific">Coprinellus micaceus</name>
    <name type="common">Glistening ink-cap mushroom</name>
    <name type="synonym">Coprinus micaceus</name>
    <dbReference type="NCBI Taxonomy" id="71717"/>
    <lineage>
        <taxon>Eukaryota</taxon>
        <taxon>Fungi</taxon>
        <taxon>Dikarya</taxon>
        <taxon>Basidiomycota</taxon>
        <taxon>Agaricomycotina</taxon>
        <taxon>Agaricomycetes</taxon>
        <taxon>Agaricomycetidae</taxon>
        <taxon>Agaricales</taxon>
        <taxon>Agaricineae</taxon>
        <taxon>Psathyrellaceae</taxon>
        <taxon>Coprinellus</taxon>
    </lineage>
</organism>
<gene>
    <name evidence="2" type="ORF">FA13DRAFT_1728954</name>
</gene>
<feature type="compositionally biased region" description="Basic and acidic residues" evidence="1">
    <location>
        <begin position="49"/>
        <end position="63"/>
    </location>
</feature>
<dbReference type="EMBL" id="QPFP01000008">
    <property type="protein sequence ID" value="TEB35151.1"/>
    <property type="molecule type" value="Genomic_DNA"/>
</dbReference>
<protein>
    <submittedName>
        <fullName evidence="2">Uncharacterized protein</fullName>
    </submittedName>
</protein>
<dbReference type="Proteomes" id="UP000298030">
    <property type="component" value="Unassembled WGS sequence"/>
</dbReference>
<name>A0A4Y7TMG3_COPMI</name>
<sequence>MADPAPPDELNARRAEQKGKEETKLGPTLEINLQSVVALNQGPHNQPSSEKERETSKMRPREN</sequence>
<feature type="compositionally biased region" description="Basic and acidic residues" evidence="1">
    <location>
        <begin position="10"/>
        <end position="24"/>
    </location>
</feature>
<dbReference type="AlphaFoldDB" id="A0A4Y7TMG3"/>
<evidence type="ECO:0000313" key="2">
    <source>
        <dbReference type="EMBL" id="TEB35151.1"/>
    </source>
</evidence>
<keyword evidence="3" id="KW-1185">Reference proteome</keyword>
<feature type="region of interest" description="Disordered" evidence="1">
    <location>
        <begin position="1"/>
        <end position="63"/>
    </location>
</feature>
<feature type="compositionally biased region" description="Polar residues" evidence="1">
    <location>
        <begin position="31"/>
        <end position="48"/>
    </location>
</feature>
<evidence type="ECO:0000256" key="1">
    <source>
        <dbReference type="SAM" id="MobiDB-lite"/>
    </source>
</evidence>
<accession>A0A4Y7TMG3</accession>
<evidence type="ECO:0000313" key="3">
    <source>
        <dbReference type="Proteomes" id="UP000298030"/>
    </source>
</evidence>
<comment type="caution">
    <text evidence="2">The sequence shown here is derived from an EMBL/GenBank/DDBJ whole genome shotgun (WGS) entry which is preliminary data.</text>
</comment>
<proteinExistence type="predicted"/>